<dbReference type="AlphaFoldDB" id="A0A1H1QLR7"/>
<evidence type="ECO:0000313" key="2">
    <source>
        <dbReference type="EMBL" id="SDS24345.1"/>
    </source>
</evidence>
<evidence type="ECO:0000256" key="1">
    <source>
        <dbReference type="SAM" id="MobiDB-lite"/>
    </source>
</evidence>
<accession>A0A1H1QLR7</accession>
<proteinExistence type="predicted"/>
<sequence>MSEYKLVPVELIKFLLGEGEFDGMEFGDRGPGQKSFWWRSRLREAIAAAPAPEQQAEQAQRPVSIPEDWKPSPVVTTRMVDRVYPADLVAASPRPVEQQVEQSGKCQSCNGQGVIGWTTGQTPESFDQGDRPYPECQADDYTAPPAAPDVSGLVYALM</sequence>
<feature type="region of interest" description="Disordered" evidence="1">
    <location>
        <begin position="48"/>
        <end position="71"/>
    </location>
</feature>
<reference evidence="3" key="1">
    <citation type="submission" date="2016-10" db="EMBL/GenBank/DDBJ databases">
        <authorList>
            <person name="Varghese N."/>
            <person name="Submissions S."/>
        </authorList>
    </citation>
    <scope>NUCLEOTIDE SEQUENCE [LARGE SCALE GENOMIC DNA]</scope>
    <source>
        <strain evidence="3">2SM5</strain>
    </source>
</reference>
<protein>
    <submittedName>
        <fullName evidence="2">Uncharacterized protein</fullName>
    </submittedName>
</protein>
<evidence type="ECO:0000313" key="3">
    <source>
        <dbReference type="Proteomes" id="UP000243426"/>
    </source>
</evidence>
<dbReference type="EMBL" id="LT629748">
    <property type="protein sequence ID" value="SDS24345.1"/>
    <property type="molecule type" value="Genomic_DNA"/>
</dbReference>
<dbReference type="RefSeq" id="WP_090272750.1">
    <property type="nucleotide sequence ID" value="NZ_LT629748.1"/>
</dbReference>
<keyword evidence="3" id="KW-1185">Reference proteome</keyword>
<dbReference type="STRING" id="797277.SAMN05216198_1521"/>
<feature type="compositionally biased region" description="Low complexity" evidence="1">
    <location>
        <begin position="48"/>
        <end position="62"/>
    </location>
</feature>
<dbReference type="Proteomes" id="UP000243426">
    <property type="component" value="Chromosome I"/>
</dbReference>
<organism evidence="2 3">
    <name type="scientific">Halopseudomonas litoralis</name>
    <dbReference type="NCBI Taxonomy" id="797277"/>
    <lineage>
        <taxon>Bacteria</taxon>
        <taxon>Pseudomonadati</taxon>
        <taxon>Pseudomonadota</taxon>
        <taxon>Gammaproteobacteria</taxon>
        <taxon>Pseudomonadales</taxon>
        <taxon>Pseudomonadaceae</taxon>
        <taxon>Halopseudomonas</taxon>
    </lineage>
</organism>
<gene>
    <name evidence="2" type="ORF">SAMN05216198_1521</name>
</gene>
<name>A0A1H1QLR7_9GAMM</name>